<dbReference type="EMBL" id="CP011859">
    <property type="protein sequence ID" value="AQY21011.1"/>
    <property type="molecule type" value="Genomic_DNA"/>
</dbReference>
<dbReference type="Proteomes" id="UP000189883">
    <property type="component" value="Chromosome"/>
</dbReference>
<evidence type="ECO:0000313" key="2">
    <source>
        <dbReference type="Proteomes" id="UP000189883"/>
    </source>
</evidence>
<organism evidence="1 2">
    <name type="scientific">Riemerella anatipestifer</name>
    <name type="common">Moraxella anatipestifer</name>
    <dbReference type="NCBI Taxonomy" id="34085"/>
    <lineage>
        <taxon>Bacteria</taxon>
        <taxon>Pseudomonadati</taxon>
        <taxon>Bacteroidota</taxon>
        <taxon>Flavobacteriia</taxon>
        <taxon>Flavobacteriales</taxon>
        <taxon>Weeksellaceae</taxon>
        <taxon>Riemerella</taxon>
    </lineage>
</organism>
<gene>
    <name evidence="1" type="ORF">AB406_0045</name>
</gene>
<dbReference type="AlphaFoldDB" id="A0A1S7DPU7"/>
<name>A0A1S7DPU7_RIEAN</name>
<protein>
    <submittedName>
        <fullName evidence="1">Uncharacterized protein</fullName>
    </submittedName>
</protein>
<accession>A0A1S7DPU7</accession>
<dbReference type="RefSeq" id="WP_064964638.1">
    <property type="nucleotide sequence ID" value="NZ_CP011859.1"/>
</dbReference>
<reference evidence="1 2" key="1">
    <citation type="submission" date="2015-06" db="EMBL/GenBank/DDBJ databases">
        <title>R. anatipestifer strain HXb2 is the most virulent strain so far, and the genome sequence would help us uncover the pathogenesis.</title>
        <authorList>
            <person name="Hu Q."/>
            <person name="Qi J."/>
            <person name="Bo H."/>
            <person name="Liu G."/>
            <person name="Tao M."/>
            <person name="Ding Y."/>
            <person name="Xue Y."/>
        </authorList>
    </citation>
    <scope>NUCLEOTIDE SEQUENCE [LARGE SCALE GENOMIC DNA]</scope>
    <source>
        <strain evidence="1 2">HXb2</strain>
    </source>
</reference>
<sequence>MATIKKLQTLFSKKGFTTEERHEVIYNFTGGRTQSSRELNRQELIDLCNALEGIKKSKTKLISTCLSILEVEGIHRPNEPILEFTEKGARPNPFGHLNKWMLERSIYKKPLAFHSVSELEVLLRQLHKLAENNKKSAKKFGNKAYWNKADKLKNLN</sequence>
<proteinExistence type="predicted"/>
<evidence type="ECO:0000313" key="1">
    <source>
        <dbReference type="EMBL" id="AQY21011.1"/>
    </source>
</evidence>